<protein>
    <submittedName>
        <fullName evidence="2">Glyoxalase/bleomycin resistance/extradiol dioxygenase family protein</fullName>
    </submittedName>
</protein>
<keyword evidence="3" id="KW-1185">Reference proteome</keyword>
<accession>A0ABS9BTH6</accession>
<organism evidence="2 3">
    <name type="scientific">Mariniradius sediminis</name>
    <dbReference type="NCBI Taxonomy" id="2909237"/>
    <lineage>
        <taxon>Bacteria</taxon>
        <taxon>Pseudomonadati</taxon>
        <taxon>Bacteroidota</taxon>
        <taxon>Cytophagia</taxon>
        <taxon>Cytophagales</taxon>
        <taxon>Cyclobacteriaceae</taxon>
        <taxon>Mariniradius</taxon>
    </lineage>
</organism>
<comment type="caution">
    <text evidence="2">The sequence shown here is derived from an EMBL/GenBank/DDBJ whole genome shotgun (WGS) entry which is preliminary data.</text>
</comment>
<name>A0ABS9BTH6_9BACT</name>
<dbReference type="SUPFAM" id="SSF54593">
    <property type="entry name" value="Glyoxalase/Bleomycin resistance protein/Dihydroxybiphenyl dioxygenase"/>
    <property type="match status" value="1"/>
</dbReference>
<evidence type="ECO:0000313" key="2">
    <source>
        <dbReference type="EMBL" id="MCF1751360.1"/>
    </source>
</evidence>
<reference evidence="2 3" key="1">
    <citation type="submission" date="2022-01" db="EMBL/GenBank/DDBJ databases">
        <title>Mariniradius saccharolyticus sp. nov., isolated from sediment of a river.</title>
        <authorList>
            <person name="Liu H."/>
        </authorList>
    </citation>
    <scope>NUCLEOTIDE SEQUENCE [LARGE SCALE GENOMIC DNA]</scope>
    <source>
        <strain evidence="2 3">RY-2</strain>
    </source>
</reference>
<dbReference type="RefSeq" id="WP_234861350.1">
    <property type="nucleotide sequence ID" value="NZ_JAKEVZ010000006.1"/>
</dbReference>
<dbReference type="EMBL" id="JAKEVZ010000006">
    <property type="protein sequence ID" value="MCF1751360.1"/>
    <property type="molecule type" value="Genomic_DNA"/>
</dbReference>
<dbReference type="PANTHER" id="PTHR36503:SF2">
    <property type="entry name" value="BLR2408 PROTEIN"/>
    <property type="match status" value="1"/>
</dbReference>
<keyword evidence="2" id="KW-0223">Dioxygenase</keyword>
<dbReference type="InterPro" id="IPR053863">
    <property type="entry name" value="Glyoxy/Ble-like_N"/>
</dbReference>
<gene>
    <name evidence="2" type="ORF">L0U89_09785</name>
</gene>
<dbReference type="InterPro" id="IPR029068">
    <property type="entry name" value="Glyas_Bleomycin-R_OHBP_Dase"/>
</dbReference>
<evidence type="ECO:0000259" key="1">
    <source>
        <dbReference type="Pfam" id="PF22677"/>
    </source>
</evidence>
<sequence length="138" mass="15119">MKKIFINLPVADLGRSRRFYLQLGFVENPVFSGESQTCMAWGEGVLVMLQSREFFVHGSKRQVADKQGAISASFTLPLASPKQVETVLSKAVAAGGRVAGETIDEGYMQVHTLADPDGHIWGIMNLDMERYLEVSGKG</sequence>
<dbReference type="Pfam" id="PF22677">
    <property type="entry name" value="Ble-like_N"/>
    <property type="match status" value="1"/>
</dbReference>
<dbReference type="Gene3D" id="3.10.180.10">
    <property type="entry name" value="2,3-Dihydroxybiphenyl 1,2-Dioxygenase, domain 1"/>
    <property type="match status" value="1"/>
</dbReference>
<dbReference type="GO" id="GO:0051213">
    <property type="term" value="F:dioxygenase activity"/>
    <property type="evidence" value="ECO:0007669"/>
    <property type="project" value="UniProtKB-KW"/>
</dbReference>
<keyword evidence="2" id="KW-0560">Oxidoreductase</keyword>
<evidence type="ECO:0000313" key="3">
    <source>
        <dbReference type="Proteomes" id="UP001201449"/>
    </source>
</evidence>
<proteinExistence type="predicted"/>
<feature type="domain" description="Glyoxalase/Bleomycin resistance-like N-terminal" evidence="1">
    <location>
        <begin position="5"/>
        <end position="39"/>
    </location>
</feature>
<dbReference type="PANTHER" id="PTHR36503">
    <property type="entry name" value="BLR2520 PROTEIN"/>
    <property type="match status" value="1"/>
</dbReference>
<dbReference type="Proteomes" id="UP001201449">
    <property type="component" value="Unassembled WGS sequence"/>
</dbReference>